<dbReference type="Pfam" id="PF02518">
    <property type="entry name" value="HATPase_c"/>
    <property type="match status" value="1"/>
</dbReference>
<dbReference type="Gene3D" id="6.10.340.10">
    <property type="match status" value="1"/>
</dbReference>
<keyword evidence="3" id="KW-0597">Phosphoprotein</keyword>
<keyword evidence="7 14" id="KW-0418">Kinase</keyword>
<evidence type="ECO:0000256" key="10">
    <source>
        <dbReference type="ARBA" id="ARBA00023012"/>
    </source>
</evidence>
<evidence type="ECO:0000256" key="5">
    <source>
        <dbReference type="ARBA" id="ARBA00022692"/>
    </source>
</evidence>
<dbReference type="InterPro" id="IPR003594">
    <property type="entry name" value="HATPase_dom"/>
</dbReference>
<evidence type="ECO:0000256" key="11">
    <source>
        <dbReference type="ARBA" id="ARBA00023136"/>
    </source>
</evidence>
<keyword evidence="5 12" id="KW-0812">Transmembrane</keyword>
<dbReference type="PANTHER" id="PTHR34220:SF11">
    <property type="entry name" value="SENSOR PROTEIN KINASE HPTS"/>
    <property type="match status" value="1"/>
</dbReference>
<sequence length="586" mass="67417">MRQATMRSRLILGFGLVTVPLVIVLLWNNLYATKVVHSQVAQSNRNMLTMYMNDMDQVLDEIETYLYKTAEQDQSLISLSQYDKDSWEYYLSTTQTTNDLNLNINYYDAADVLFAYSTKYEQLFIAQQQSVTYGRKQVIQQKLKETLAKNDPSTRTGWNVVEQNGEYALVRVVDTNYDSYIGAWVDLNRLMEPMRLLGQSGKGEALLVSGQGRPLSTVGDSVRLALETFDLGAYLDNGNAAYNIVKLDKPYLLVAKSSRMADMDLIFLLPEKTLLEGLPFFRNLTYLIPMLAAIMLGMYLLFLQNSIVKPIHQFIKGMRKIRSGDLSVRMEDNKLQEFITLKETFNGMAQQIEHLKIDIYEEQIRTQKAELKHLQAQIHPHFFMNSLNIVYQLAQIKDFEVIQNMALHLVRYFRYTTRTQVSTITVKEEVEHIYHYLSIQKYRFPETLEFDFEVEPGVEADEIPPLIIQPLVENAMVHGFSIRTGSPFRIRVKISAIGDGEEGELQIEVEDNGKGLSEEQMEHLREKVQQLEPGDGSIGLWNVVRRCKLYYNRGIVKMSFESAKPQGTLVTLRLPRSKANQRESGQ</sequence>
<dbReference type="GO" id="GO:0005886">
    <property type="term" value="C:plasma membrane"/>
    <property type="evidence" value="ECO:0007669"/>
    <property type="project" value="UniProtKB-SubCell"/>
</dbReference>
<dbReference type="SUPFAM" id="SSF158472">
    <property type="entry name" value="HAMP domain-like"/>
    <property type="match status" value="1"/>
</dbReference>
<keyword evidence="15" id="KW-1185">Reference proteome</keyword>
<evidence type="ECO:0000256" key="6">
    <source>
        <dbReference type="ARBA" id="ARBA00022741"/>
    </source>
</evidence>
<keyword evidence="11 12" id="KW-0472">Membrane</keyword>
<accession>A0A494XY39</accession>
<evidence type="ECO:0000256" key="9">
    <source>
        <dbReference type="ARBA" id="ARBA00022989"/>
    </source>
</evidence>
<reference evidence="14 15" key="1">
    <citation type="submission" date="2018-10" db="EMBL/GenBank/DDBJ databases">
        <title>Cohnella sp. M2MS4P-1, whole genome shotgun sequence.</title>
        <authorList>
            <person name="Tuo L."/>
        </authorList>
    </citation>
    <scope>NUCLEOTIDE SEQUENCE [LARGE SCALE GENOMIC DNA]</scope>
    <source>
        <strain evidence="14 15">M2MS4P-1</strain>
    </source>
</reference>
<dbReference type="PANTHER" id="PTHR34220">
    <property type="entry name" value="SENSOR HISTIDINE KINASE YPDA"/>
    <property type="match status" value="1"/>
</dbReference>
<keyword evidence="9 12" id="KW-1133">Transmembrane helix</keyword>
<evidence type="ECO:0000256" key="3">
    <source>
        <dbReference type="ARBA" id="ARBA00022553"/>
    </source>
</evidence>
<protein>
    <submittedName>
        <fullName evidence="14">Sensor histidine kinase</fullName>
    </submittedName>
</protein>
<dbReference type="InterPro" id="IPR003660">
    <property type="entry name" value="HAMP_dom"/>
</dbReference>
<dbReference type="CDD" id="cd06225">
    <property type="entry name" value="HAMP"/>
    <property type="match status" value="1"/>
</dbReference>
<dbReference type="Pfam" id="PF06580">
    <property type="entry name" value="His_kinase"/>
    <property type="match status" value="1"/>
</dbReference>
<dbReference type="PROSITE" id="PS50885">
    <property type="entry name" value="HAMP"/>
    <property type="match status" value="1"/>
</dbReference>
<dbReference type="SMART" id="SM00387">
    <property type="entry name" value="HATPase_c"/>
    <property type="match status" value="1"/>
</dbReference>
<evidence type="ECO:0000259" key="13">
    <source>
        <dbReference type="PROSITE" id="PS50885"/>
    </source>
</evidence>
<name>A0A494XY39_9BACL</name>
<dbReference type="OrthoDB" id="759642at2"/>
<feature type="domain" description="HAMP" evidence="13">
    <location>
        <begin position="305"/>
        <end position="357"/>
    </location>
</feature>
<keyword evidence="6" id="KW-0547">Nucleotide-binding</keyword>
<keyword evidence="2" id="KW-1003">Cell membrane</keyword>
<evidence type="ECO:0000313" key="15">
    <source>
        <dbReference type="Proteomes" id="UP000282076"/>
    </source>
</evidence>
<dbReference type="SUPFAM" id="SSF55874">
    <property type="entry name" value="ATPase domain of HSP90 chaperone/DNA topoisomerase II/histidine kinase"/>
    <property type="match status" value="1"/>
</dbReference>
<comment type="caution">
    <text evidence="14">The sequence shown here is derived from an EMBL/GenBank/DDBJ whole genome shotgun (WGS) entry which is preliminary data.</text>
</comment>
<feature type="transmembrane region" description="Helical" evidence="12">
    <location>
        <begin position="284"/>
        <end position="303"/>
    </location>
</feature>
<dbReference type="Proteomes" id="UP000282076">
    <property type="component" value="Unassembled WGS sequence"/>
</dbReference>
<keyword evidence="4" id="KW-0808">Transferase</keyword>
<gene>
    <name evidence="14" type="ORF">D7Z26_14835</name>
</gene>
<dbReference type="InterPro" id="IPR036890">
    <property type="entry name" value="HATPase_C_sf"/>
</dbReference>
<dbReference type="RefSeq" id="WP_120977757.1">
    <property type="nucleotide sequence ID" value="NZ_RBZM01000006.1"/>
</dbReference>
<dbReference type="InterPro" id="IPR010559">
    <property type="entry name" value="Sig_transdc_His_kin_internal"/>
</dbReference>
<dbReference type="GO" id="GO:0005524">
    <property type="term" value="F:ATP binding"/>
    <property type="evidence" value="ECO:0007669"/>
    <property type="project" value="UniProtKB-KW"/>
</dbReference>
<organism evidence="14 15">
    <name type="scientific">Cohnella endophytica</name>
    <dbReference type="NCBI Taxonomy" id="2419778"/>
    <lineage>
        <taxon>Bacteria</taxon>
        <taxon>Bacillati</taxon>
        <taxon>Bacillota</taxon>
        <taxon>Bacilli</taxon>
        <taxon>Bacillales</taxon>
        <taxon>Paenibacillaceae</taxon>
        <taxon>Cohnella</taxon>
    </lineage>
</organism>
<evidence type="ECO:0000313" key="14">
    <source>
        <dbReference type="EMBL" id="RKP53014.1"/>
    </source>
</evidence>
<comment type="subcellular location">
    <subcellularLocation>
        <location evidence="1">Cell membrane</location>
        <topology evidence="1">Multi-pass membrane protein</topology>
    </subcellularLocation>
</comment>
<evidence type="ECO:0000256" key="4">
    <source>
        <dbReference type="ARBA" id="ARBA00022679"/>
    </source>
</evidence>
<dbReference type="SMART" id="SM00304">
    <property type="entry name" value="HAMP"/>
    <property type="match status" value="1"/>
</dbReference>
<dbReference type="EMBL" id="RBZM01000006">
    <property type="protein sequence ID" value="RKP53014.1"/>
    <property type="molecule type" value="Genomic_DNA"/>
</dbReference>
<dbReference type="AlphaFoldDB" id="A0A494XY39"/>
<dbReference type="Gene3D" id="3.30.565.10">
    <property type="entry name" value="Histidine kinase-like ATPase, C-terminal domain"/>
    <property type="match status" value="1"/>
</dbReference>
<dbReference type="GO" id="GO:0000155">
    <property type="term" value="F:phosphorelay sensor kinase activity"/>
    <property type="evidence" value="ECO:0007669"/>
    <property type="project" value="InterPro"/>
</dbReference>
<keyword evidence="10" id="KW-0902">Two-component regulatory system</keyword>
<dbReference type="Pfam" id="PF00672">
    <property type="entry name" value="HAMP"/>
    <property type="match status" value="1"/>
</dbReference>
<proteinExistence type="predicted"/>
<dbReference type="InterPro" id="IPR050640">
    <property type="entry name" value="Bact_2-comp_sensor_kinase"/>
</dbReference>
<evidence type="ECO:0000256" key="2">
    <source>
        <dbReference type="ARBA" id="ARBA00022475"/>
    </source>
</evidence>
<keyword evidence="8" id="KW-0067">ATP-binding</keyword>
<evidence type="ECO:0000256" key="8">
    <source>
        <dbReference type="ARBA" id="ARBA00022840"/>
    </source>
</evidence>
<evidence type="ECO:0000256" key="12">
    <source>
        <dbReference type="SAM" id="Phobius"/>
    </source>
</evidence>
<evidence type="ECO:0000256" key="7">
    <source>
        <dbReference type="ARBA" id="ARBA00022777"/>
    </source>
</evidence>
<evidence type="ECO:0000256" key="1">
    <source>
        <dbReference type="ARBA" id="ARBA00004651"/>
    </source>
</evidence>